<name>A0A0W0Z4D3_LEGSP</name>
<dbReference type="STRING" id="452.Lspi_1526"/>
<dbReference type="RefSeq" id="WP_058483445.1">
    <property type="nucleotide sequence ID" value="NZ_CAAAII010000001.1"/>
</dbReference>
<reference evidence="1 2" key="1">
    <citation type="submission" date="2015-11" db="EMBL/GenBank/DDBJ databases">
        <title>Genomic analysis of 38 Legionella species identifies large and diverse effector repertoires.</title>
        <authorList>
            <person name="Burstein D."/>
            <person name="Amaro F."/>
            <person name="Zusman T."/>
            <person name="Lifshitz Z."/>
            <person name="Cohen O."/>
            <person name="Gilbert J.A."/>
            <person name="Pupko T."/>
            <person name="Shuman H.A."/>
            <person name="Segal G."/>
        </authorList>
    </citation>
    <scope>NUCLEOTIDE SEQUENCE [LARGE SCALE GENOMIC DNA]</scope>
    <source>
        <strain evidence="1 2">Mt.St.Helens-9</strain>
    </source>
</reference>
<dbReference type="AlphaFoldDB" id="A0A0W0Z4D3"/>
<evidence type="ECO:0000313" key="1">
    <source>
        <dbReference type="EMBL" id="KTD64007.1"/>
    </source>
</evidence>
<evidence type="ECO:0008006" key="3">
    <source>
        <dbReference type="Google" id="ProtNLM"/>
    </source>
</evidence>
<evidence type="ECO:0000313" key="2">
    <source>
        <dbReference type="Proteomes" id="UP000054877"/>
    </source>
</evidence>
<protein>
    <recommendedName>
        <fullName evidence="3">Cofactor-independent phosphoglycerate mutase</fullName>
    </recommendedName>
</protein>
<dbReference type="EMBL" id="LNYX01000014">
    <property type="protein sequence ID" value="KTD64007.1"/>
    <property type="molecule type" value="Genomic_DNA"/>
</dbReference>
<accession>A0A0W0Z4D3</accession>
<organism evidence="1 2">
    <name type="scientific">Legionella spiritensis</name>
    <dbReference type="NCBI Taxonomy" id="452"/>
    <lineage>
        <taxon>Bacteria</taxon>
        <taxon>Pseudomonadati</taxon>
        <taxon>Pseudomonadota</taxon>
        <taxon>Gammaproteobacteria</taxon>
        <taxon>Legionellales</taxon>
        <taxon>Legionellaceae</taxon>
        <taxon>Legionella</taxon>
    </lineage>
</organism>
<proteinExistence type="predicted"/>
<dbReference type="PATRIC" id="fig|452.5.peg.1683"/>
<gene>
    <name evidence="1" type="ORF">Lspi_1526</name>
</gene>
<comment type="caution">
    <text evidence="1">The sequence shown here is derived from an EMBL/GenBank/DDBJ whole genome shotgun (WGS) entry which is preliminary data.</text>
</comment>
<keyword evidence="2" id="KW-1185">Reference proteome</keyword>
<dbReference type="OrthoDB" id="5295974at2"/>
<dbReference type="Proteomes" id="UP000054877">
    <property type="component" value="Unassembled WGS sequence"/>
</dbReference>
<sequence>MNVVINGEISHAPRGSEPLTGQGDYFLNILLALGYDPDYPPLGAWLEKYKALEGKWIIATPVHWEATHNDAMLLNTGKECGLDDKLSRIWFAEVSQFLAQDGFSLVYVDSETWLLGVDGKPDIHSRAVKHVLHQSLMPALEAMDASMYWQRLFTELQMFLASHPLNSNPALAASVNGLWFWGGGDLSEEPPQSIVTDDQVIRRIFPGSLPVNPLPGVDREALWILHENNTTLIDTLAKTARKYQVHWYWNNIACRTYPRRWWSRLWRR</sequence>